<dbReference type="Proteomes" id="UP000294359">
    <property type="component" value="Chromosome"/>
</dbReference>
<dbReference type="AlphaFoldDB" id="A0A4P7BHL0"/>
<gene>
    <name evidence="3" type="ORF">E1742_17685</name>
    <name evidence="2" type="ORF">GCM10007388_28340</name>
</gene>
<evidence type="ECO:0000313" key="3">
    <source>
        <dbReference type="EMBL" id="QBQ37800.1"/>
    </source>
</evidence>
<dbReference type="RefSeq" id="WP_134386281.1">
    <property type="nucleotide sequence ID" value="NZ_BMWW01000004.1"/>
</dbReference>
<keyword evidence="1" id="KW-0812">Transmembrane</keyword>
<dbReference type="EMBL" id="BMWW01000004">
    <property type="protein sequence ID" value="GGY93183.1"/>
    <property type="molecule type" value="Genomic_DNA"/>
</dbReference>
<keyword evidence="4" id="KW-1185">Reference proteome</keyword>
<reference evidence="2" key="3">
    <citation type="submission" date="2022-12" db="EMBL/GenBank/DDBJ databases">
        <authorList>
            <person name="Sun Q."/>
            <person name="Kim S."/>
        </authorList>
    </citation>
    <scope>NUCLEOTIDE SEQUENCE</scope>
    <source>
        <strain evidence="2">KCTC 12344</strain>
    </source>
</reference>
<organism evidence="2 5">
    <name type="scientific">Pseudoduganella plicata</name>
    <dbReference type="NCBI Taxonomy" id="321984"/>
    <lineage>
        <taxon>Bacteria</taxon>
        <taxon>Pseudomonadati</taxon>
        <taxon>Pseudomonadota</taxon>
        <taxon>Betaproteobacteria</taxon>
        <taxon>Burkholderiales</taxon>
        <taxon>Oxalobacteraceae</taxon>
        <taxon>Telluria group</taxon>
        <taxon>Pseudoduganella</taxon>
    </lineage>
</organism>
<evidence type="ECO:0000313" key="4">
    <source>
        <dbReference type="Proteomes" id="UP000294359"/>
    </source>
</evidence>
<protein>
    <submittedName>
        <fullName evidence="3">Pilus assembly protein</fullName>
    </submittedName>
</protein>
<reference evidence="2" key="1">
    <citation type="journal article" date="2014" name="Int. J. Syst. Evol. Microbiol.">
        <title>Complete genome sequence of Corynebacterium casei LMG S-19264T (=DSM 44701T), isolated from a smear-ripened cheese.</title>
        <authorList>
            <consortium name="US DOE Joint Genome Institute (JGI-PGF)"/>
            <person name="Walter F."/>
            <person name="Albersmeier A."/>
            <person name="Kalinowski J."/>
            <person name="Ruckert C."/>
        </authorList>
    </citation>
    <scope>NUCLEOTIDE SEQUENCE</scope>
    <source>
        <strain evidence="2">KCTC 12344</strain>
    </source>
</reference>
<accession>A0A4P7BHL0</accession>
<dbReference type="Proteomes" id="UP000619512">
    <property type="component" value="Unassembled WGS sequence"/>
</dbReference>
<sequence>MKTLHAQRGVVAVEAALLIAATLFLLPVLLYVSQVVYHAIVLDKAVYAAARIVAALPDAAYAPTAASETLPALGSGYINEAADEAGLQGTPAGRSTINCDGRTCQHGLPVMMTVNTSVHYADTVFGSSNVEGVPMGSVEITPGYLVTYAP</sequence>
<keyword evidence="1" id="KW-1133">Transmembrane helix</keyword>
<reference evidence="3 4" key="2">
    <citation type="submission" date="2019-03" db="EMBL/GenBank/DDBJ databases">
        <title>Draft Genome Sequences of Six Type Strains of the Genus Massilia.</title>
        <authorList>
            <person name="Miess H."/>
            <person name="Frediansyhah A."/>
            <person name="Gross H."/>
        </authorList>
    </citation>
    <scope>NUCLEOTIDE SEQUENCE [LARGE SCALE GENOMIC DNA]</scope>
    <source>
        <strain evidence="3 4">DSM 17505</strain>
    </source>
</reference>
<evidence type="ECO:0000313" key="2">
    <source>
        <dbReference type="EMBL" id="GGY93183.1"/>
    </source>
</evidence>
<evidence type="ECO:0000256" key="1">
    <source>
        <dbReference type="SAM" id="Phobius"/>
    </source>
</evidence>
<name>A0A4P7BHL0_9BURK</name>
<keyword evidence="1" id="KW-0472">Membrane</keyword>
<feature type="transmembrane region" description="Helical" evidence="1">
    <location>
        <begin position="12"/>
        <end position="32"/>
    </location>
</feature>
<dbReference type="EMBL" id="CP038026">
    <property type="protein sequence ID" value="QBQ37800.1"/>
    <property type="molecule type" value="Genomic_DNA"/>
</dbReference>
<evidence type="ECO:0000313" key="5">
    <source>
        <dbReference type="Proteomes" id="UP000619512"/>
    </source>
</evidence>
<proteinExistence type="predicted"/>